<dbReference type="EMBL" id="WIXP02000007">
    <property type="protein sequence ID" value="KAF6208155.1"/>
    <property type="molecule type" value="Genomic_DNA"/>
</dbReference>
<name>A0A8S9XKP3_APOLU</name>
<reference evidence="2" key="1">
    <citation type="journal article" date="2021" name="Mol. Ecol. Resour.">
        <title>Apolygus lucorum genome provides insights into omnivorousness and mesophyll feeding.</title>
        <authorList>
            <person name="Liu Y."/>
            <person name="Liu H."/>
            <person name="Wang H."/>
            <person name="Huang T."/>
            <person name="Liu B."/>
            <person name="Yang B."/>
            <person name="Yin L."/>
            <person name="Li B."/>
            <person name="Zhang Y."/>
            <person name="Zhang S."/>
            <person name="Jiang F."/>
            <person name="Zhang X."/>
            <person name="Ren Y."/>
            <person name="Wang B."/>
            <person name="Wang S."/>
            <person name="Lu Y."/>
            <person name="Wu K."/>
            <person name="Fan W."/>
            <person name="Wang G."/>
        </authorList>
    </citation>
    <scope>NUCLEOTIDE SEQUENCE</scope>
    <source>
        <strain evidence="2">12Hb</strain>
    </source>
</reference>
<comment type="caution">
    <text evidence="2">The sequence shown here is derived from an EMBL/GenBank/DDBJ whole genome shotgun (WGS) entry which is preliminary data.</text>
</comment>
<dbReference type="OrthoDB" id="6623431at2759"/>
<evidence type="ECO:0000313" key="2">
    <source>
        <dbReference type="EMBL" id="KAF6208155.1"/>
    </source>
</evidence>
<gene>
    <name evidence="2" type="ORF">GE061_016606</name>
</gene>
<sequence length="193" mass="22038">MMERFVQLRPLVNEILGNHTTAPEMVIASEVLVLQETIDVLQPFLSATETVSGERYGTSSLVIPIVSILKSKIADTTPTHLETKSLKKKLEEQLEKRFGCVEQVRYLAFATILDPRFKRMYFQDKTAYSNHIIRLNEMMREAMSAETSSSPTSDFDCESERGTSQRQRMGIFSDHNKKVQHSFQVEGETSKKD</sequence>
<proteinExistence type="predicted"/>
<evidence type="ECO:0000313" key="3">
    <source>
        <dbReference type="Proteomes" id="UP000466442"/>
    </source>
</evidence>
<dbReference type="InterPro" id="IPR012337">
    <property type="entry name" value="RNaseH-like_sf"/>
</dbReference>
<evidence type="ECO:0000256" key="1">
    <source>
        <dbReference type="SAM" id="MobiDB-lite"/>
    </source>
</evidence>
<accession>A0A8S9XKP3</accession>
<feature type="region of interest" description="Disordered" evidence="1">
    <location>
        <begin position="143"/>
        <end position="193"/>
    </location>
</feature>
<dbReference type="SUPFAM" id="SSF53098">
    <property type="entry name" value="Ribonuclease H-like"/>
    <property type="match status" value="1"/>
</dbReference>
<organism evidence="2 3">
    <name type="scientific">Apolygus lucorum</name>
    <name type="common">Small green plant bug</name>
    <name type="synonym">Lygocoris lucorum</name>
    <dbReference type="NCBI Taxonomy" id="248454"/>
    <lineage>
        <taxon>Eukaryota</taxon>
        <taxon>Metazoa</taxon>
        <taxon>Ecdysozoa</taxon>
        <taxon>Arthropoda</taxon>
        <taxon>Hexapoda</taxon>
        <taxon>Insecta</taxon>
        <taxon>Pterygota</taxon>
        <taxon>Neoptera</taxon>
        <taxon>Paraneoptera</taxon>
        <taxon>Hemiptera</taxon>
        <taxon>Heteroptera</taxon>
        <taxon>Panheteroptera</taxon>
        <taxon>Cimicomorpha</taxon>
        <taxon>Miridae</taxon>
        <taxon>Mirini</taxon>
        <taxon>Apolygus</taxon>
    </lineage>
</organism>
<protein>
    <submittedName>
        <fullName evidence="2">Uncharacterized protein</fullName>
    </submittedName>
</protein>
<dbReference type="Proteomes" id="UP000466442">
    <property type="component" value="Unassembled WGS sequence"/>
</dbReference>
<keyword evidence="3" id="KW-1185">Reference proteome</keyword>
<dbReference type="AlphaFoldDB" id="A0A8S9XKP3"/>